<dbReference type="AlphaFoldDB" id="A0A6D2L4Q2"/>
<comment type="caution">
    <text evidence="2">The sequence shown here is derived from an EMBL/GenBank/DDBJ whole genome shotgun (WGS) entry which is preliminary data.</text>
</comment>
<gene>
    <name evidence="2" type="ORF">MERR_LOCUS47914</name>
</gene>
<proteinExistence type="predicted"/>
<evidence type="ECO:0000256" key="1">
    <source>
        <dbReference type="SAM" id="Coils"/>
    </source>
</evidence>
<keyword evidence="1" id="KW-0175">Coiled coil</keyword>
<reference evidence="2" key="1">
    <citation type="submission" date="2020-01" db="EMBL/GenBank/DDBJ databases">
        <authorList>
            <person name="Mishra B."/>
        </authorList>
    </citation>
    <scope>NUCLEOTIDE SEQUENCE [LARGE SCALE GENOMIC DNA]</scope>
</reference>
<evidence type="ECO:0008006" key="4">
    <source>
        <dbReference type="Google" id="ProtNLM"/>
    </source>
</evidence>
<sequence length="226" mass="25685">MLRDLTESQHSRIHDDENPMFGYRPVCHLGQFKAKNGELLVSGEVSFGFKHNMFGGRLVTGKLYESKESEETTNPAKKTKLNVDVDGVQVLRSQVGFVRRLFEKHPDVALEFRSKNQHLRTGYISVLISLTQKLGQSPKELSNDDLSGVVAALTYMKDAGFKLDWLEKKLDQVKEKKKKQEACLAQLQEMEKELNPIKQKCLDLEAQMDKKKAELLEACAPDLSFD</sequence>
<dbReference type="Proteomes" id="UP000467841">
    <property type="component" value="Unassembled WGS sequence"/>
</dbReference>
<dbReference type="EMBL" id="CACVBM020001829">
    <property type="protein sequence ID" value="CAA7060678.1"/>
    <property type="molecule type" value="Genomic_DNA"/>
</dbReference>
<protein>
    <recommendedName>
        <fullName evidence="4">MATH domain-containing protein</fullName>
    </recommendedName>
</protein>
<dbReference type="PANTHER" id="PTHR46236">
    <property type="entry name" value="TRAF-LIKE SUPERFAMILY PROTEIN"/>
    <property type="match status" value="1"/>
</dbReference>
<dbReference type="InterPro" id="IPR050804">
    <property type="entry name" value="MCC"/>
</dbReference>
<name>A0A6D2L4Q2_9BRAS</name>
<feature type="coiled-coil region" evidence="1">
    <location>
        <begin position="163"/>
        <end position="207"/>
    </location>
</feature>
<keyword evidence="3" id="KW-1185">Reference proteome</keyword>
<organism evidence="2 3">
    <name type="scientific">Microthlaspi erraticum</name>
    <dbReference type="NCBI Taxonomy" id="1685480"/>
    <lineage>
        <taxon>Eukaryota</taxon>
        <taxon>Viridiplantae</taxon>
        <taxon>Streptophyta</taxon>
        <taxon>Embryophyta</taxon>
        <taxon>Tracheophyta</taxon>
        <taxon>Spermatophyta</taxon>
        <taxon>Magnoliopsida</taxon>
        <taxon>eudicotyledons</taxon>
        <taxon>Gunneridae</taxon>
        <taxon>Pentapetalae</taxon>
        <taxon>rosids</taxon>
        <taxon>malvids</taxon>
        <taxon>Brassicales</taxon>
        <taxon>Brassicaceae</taxon>
        <taxon>Coluteocarpeae</taxon>
        <taxon>Microthlaspi</taxon>
    </lineage>
</organism>
<evidence type="ECO:0000313" key="2">
    <source>
        <dbReference type="EMBL" id="CAA7060678.1"/>
    </source>
</evidence>
<accession>A0A6D2L4Q2</accession>
<evidence type="ECO:0000313" key="3">
    <source>
        <dbReference type="Proteomes" id="UP000467841"/>
    </source>
</evidence>
<dbReference type="PANTHER" id="PTHR46236:SF35">
    <property type="entry name" value="MATH DOMAIN-CONTAINING PROTEIN"/>
    <property type="match status" value="1"/>
</dbReference>